<sequence>MSYCPECKADGDDVIVYSCETCGNYACNKCSETIPHCPGCTCSMEEVENNETPY</sequence>
<evidence type="ECO:0000313" key="2">
    <source>
        <dbReference type="EMBL" id="GAG68689.1"/>
    </source>
</evidence>
<reference evidence="2" key="1">
    <citation type="journal article" date="2014" name="Front. Microbiol.">
        <title>High frequency of phylogenetically diverse reductive dehalogenase-homologous genes in deep subseafloor sedimentary metagenomes.</title>
        <authorList>
            <person name="Kawai M."/>
            <person name="Futagami T."/>
            <person name="Toyoda A."/>
            <person name="Takaki Y."/>
            <person name="Nishi S."/>
            <person name="Hori S."/>
            <person name="Arai W."/>
            <person name="Tsubouchi T."/>
            <person name="Morono Y."/>
            <person name="Uchiyama I."/>
            <person name="Ito T."/>
            <person name="Fujiyama A."/>
            <person name="Inagaki F."/>
            <person name="Takami H."/>
        </authorList>
    </citation>
    <scope>NUCLEOTIDE SEQUENCE</scope>
    <source>
        <strain evidence="2">Expedition CK06-06</strain>
    </source>
</reference>
<protein>
    <recommendedName>
        <fullName evidence="1">B box-type domain-containing protein</fullName>
    </recommendedName>
</protein>
<dbReference type="EMBL" id="BART01008096">
    <property type="protein sequence ID" value="GAG68689.1"/>
    <property type="molecule type" value="Genomic_DNA"/>
</dbReference>
<evidence type="ECO:0000259" key="1">
    <source>
        <dbReference type="PROSITE" id="PS50119"/>
    </source>
</evidence>
<organism evidence="2">
    <name type="scientific">marine sediment metagenome</name>
    <dbReference type="NCBI Taxonomy" id="412755"/>
    <lineage>
        <taxon>unclassified sequences</taxon>
        <taxon>metagenomes</taxon>
        <taxon>ecological metagenomes</taxon>
    </lineage>
</organism>
<name>X0ZH69_9ZZZZ</name>
<gene>
    <name evidence="2" type="ORF">S01H4_18284</name>
</gene>
<dbReference type="AlphaFoldDB" id="X0ZH69"/>
<dbReference type="GO" id="GO:0008270">
    <property type="term" value="F:zinc ion binding"/>
    <property type="evidence" value="ECO:0007669"/>
    <property type="project" value="InterPro"/>
</dbReference>
<feature type="domain" description="B box-type" evidence="1">
    <location>
        <begin position="1"/>
        <end position="36"/>
    </location>
</feature>
<comment type="caution">
    <text evidence="2">The sequence shown here is derived from an EMBL/GenBank/DDBJ whole genome shotgun (WGS) entry which is preliminary data.</text>
</comment>
<accession>X0ZH69</accession>
<dbReference type="InterPro" id="IPR000315">
    <property type="entry name" value="Znf_B-box"/>
</dbReference>
<dbReference type="PROSITE" id="PS50119">
    <property type="entry name" value="ZF_BBOX"/>
    <property type="match status" value="1"/>
</dbReference>
<proteinExistence type="predicted"/>